<feature type="domain" description="ATP-dependent DNA ligase family profile" evidence="7">
    <location>
        <begin position="198"/>
        <end position="354"/>
    </location>
</feature>
<dbReference type="AlphaFoldDB" id="A0AAD9DC97"/>
<protein>
    <submittedName>
        <fullName evidence="9">DNA ligase</fullName>
        <ecNumber evidence="9">6.5.1.1</ecNumber>
    </submittedName>
</protein>
<evidence type="ECO:0000256" key="2">
    <source>
        <dbReference type="ARBA" id="ARBA00022598"/>
    </source>
</evidence>
<dbReference type="CDD" id="cd08041">
    <property type="entry name" value="OBF_kDNA_ligase_like"/>
    <property type="match status" value="1"/>
</dbReference>
<reference evidence="9" key="1">
    <citation type="submission" date="2023-06" db="EMBL/GenBank/DDBJ databases">
        <title>Survivors Of The Sea: Transcriptome response of Skeletonema marinoi to long-term dormancy.</title>
        <authorList>
            <person name="Pinder M.I.M."/>
            <person name="Kourtchenko O."/>
            <person name="Robertson E.K."/>
            <person name="Larsson T."/>
            <person name="Maumus F."/>
            <person name="Osuna-Cruz C.M."/>
            <person name="Vancaester E."/>
            <person name="Stenow R."/>
            <person name="Vandepoele K."/>
            <person name="Ploug H."/>
            <person name="Bruchert V."/>
            <person name="Godhe A."/>
            <person name="Topel M."/>
        </authorList>
    </citation>
    <scope>NUCLEOTIDE SEQUENCE</scope>
    <source>
        <strain evidence="9">R05AC</strain>
    </source>
</reference>
<keyword evidence="2 9" id="KW-0436">Ligase</keyword>
<dbReference type="InterPro" id="IPR012340">
    <property type="entry name" value="NA-bd_OB-fold"/>
</dbReference>
<dbReference type="EMBL" id="JATAAI010000012">
    <property type="protein sequence ID" value="KAK1742107.1"/>
    <property type="molecule type" value="Genomic_DNA"/>
</dbReference>
<evidence type="ECO:0000259" key="8">
    <source>
        <dbReference type="Pfam" id="PF14743"/>
    </source>
</evidence>
<dbReference type="PANTHER" id="PTHR47810">
    <property type="entry name" value="DNA LIGASE"/>
    <property type="match status" value="1"/>
</dbReference>
<keyword evidence="4" id="KW-0227">DNA damage</keyword>
<dbReference type="Proteomes" id="UP001224775">
    <property type="component" value="Unassembled WGS sequence"/>
</dbReference>
<dbReference type="GO" id="GO:0006281">
    <property type="term" value="P:DNA repair"/>
    <property type="evidence" value="ECO:0007669"/>
    <property type="project" value="UniProtKB-KW"/>
</dbReference>
<dbReference type="SUPFAM" id="SSF56091">
    <property type="entry name" value="DNA ligase/mRNA capping enzyme, catalytic domain"/>
    <property type="match status" value="1"/>
</dbReference>
<evidence type="ECO:0000256" key="1">
    <source>
        <dbReference type="ARBA" id="ARBA00001968"/>
    </source>
</evidence>
<dbReference type="Gene3D" id="3.30.1490.70">
    <property type="match status" value="1"/>
</dbReference>
<comment type="cofactor">
    <cofactor evidence="1">
        <name>a divalent metal cation</name>
        <dbReference type="ChEBI" id="CHEBI:60240"/>
    </cofactor>
</comment>
<feature type="region of interest" description="Disordered" evidence="6">
    <location>
        <begin position="105"/>
        <end position="136"/>
    </location>
</feature>
<keyword evidence="3" id="KW-0235">DNA replication</keyword>
<evidence type="ECO:0000256" key="5">
    <source>
        <dbReference type="ARBA" id="ARBA00023204"/>
    </source>
</evidence>
<dbReference type="Pfam" id="PF01068">
    <property type="entry name" value="DNA_ligase_A_M"/>
    <property type="match status" value="1"/>
</dbReference>
<feature type="region of interest" description="Disordered" evidence="6">
    <location>
        <begin position="153"/>
        <end position="181"/>
    </location>
</feature>
<dbReference type="GO" id="GO:0003910">
    <property type="term" value="F:DNA ligase (ATP) activity"/>
    <property type="evidence" value="ECO:0007669"/>
    <property type="project" value="UniProtKB-EC"/>
</dbReference>
<evidence type="ECO:0000313" key="9">
    <source>
        <dbReference type="EMBL" id="KAK1742107.1"/>
    </source>
</evidence>
<gene>
    <name evidence="9" type="ORF">QTG54_007680</name>
</gene>
<evidence type="ECO:0000259" key="7">
    <source>
        <dbReference type="Pfam" id="PF01068"/>
    </source>
</evidence>
<evidence type="ECO:0000256" key="6">
    <source>
        <dbReference type="SAM" id="MobiDB-lite"/>
    </source>
</evidence>
<dbReference type="GO" id="GO:0006260">
    <property type="term" value="P:DNA replication"/>
    <property type="evidence" value="ECO:0007669"/>
    <property type="project" value="UniProtKB-KW"/>
</dbReference>
<dbReference type="InterPro" id="IPR050326">
    <property type="entry name" value="NAD_dep_DNA_ligaseB"/>
</dbReference>
<evidence type="ECO:0000256" key="4">
    <source>
        <dbReference type="ARBA" id="ARBA00022763"/>
    </source>
</evidence>
<dbReference type="GO" id="GO:0005524">
    <property type="term" value="F:ATP binding"/>
    <property type="evidence" value="ECO:0007669"/>
    <property type="project" value="InterPro"/>
</dbReference>
<dbReference type="InterPro" id="IPR012310">
    <property type="entry name" value="DNA_ligase_ATP-dep_cent"/>
</dbReference>
<organism evidence="9 10">
    <name type="scientific">Skeletonema marinoi</name>
    <dbReference type="NCBI Taxonomy" id="267567"/>
    <lineage>
        <taxon>Eukaryota</taxon>
        <taxon>Sar</taxon>
        <taxon>Stramenopiles</taxon>
        <taxon>Ochrophyta</taxon>
        <taxon>Bacillariophyta</taxon>
        <taxon>Coscinodiscophyceae</taxon>
        <taxon>Thalassiosirophycidae</taxon>
        <taxon>Thalassiosirales</taxon>
        <taxon>Skeletonemataceae</taxon>
        <taxon>Skeletonema</taxon>
        <taxon>Skeletonema marinoi-dohrnii complex</taxon>
    </lineage>
</organism>
<dbReference type="PANTHER" id="PTHR47810:SF1">
    <property type="entry name" value="DNA LIGASE B"/>
    <property type="match status" value="1"/>
</dbReference>
<keyword evidence="10" id="KW-1185">Reference proteome</keyword>
<proteinExistence type="predicted"/>
<evidence type="ECO:0000256" key="3">
    <source>
        <dbReference type="ARBA" id="ARBA00022705"/>
    </source>
</evidence>
<sequence>MPTAISFFPVGSSVTLQNLVNAAHYNGLCGTVQSGADPQSSRQEVAIDVDGEKKVLAIKPANLRPFNDDVLSMSIKELLSELADYNISTDTMKDKSSLQEAVIAARKDGWRRPTKRKSVLKTPPPPPAAAASAAASSAASDECDIGKFSSGYNSGKKRTASDASDSKPSKKAKVNASDTHQGSLPELALAKKWDESMNVKGYYLSEKLDGMRCLWDGLGNLYSRNHNIIHAPSYFTQALPTGIALDGELFVGRGEFQECMSIVKQTKPDEQDWRRVTFFCFDAPSIAGGFDTRLQAVKEALANTDTSIAIARVGKDHLLEEFARVRNQNGEGIVLRKVNVPYRGKRTSDLLKYKEFMDAEATVVGYQDGKGKHSGRMGALICQMLDTVRAEFKVRSGFSDDEREWENTPSIGSTITYRYYELTNDGKPRHPVFVRVRPDE</sequence>
<dbReference type="SUPFAM" id="SSF50249">
    <property type="entry name" value="Nucleic acid-binding proteins"/>
    <property type="match status" value="1"/>
</dbReference>
<dbReference type="GO" id="GO:0006310">
    <property type="term" value="P:DNA recombination"/>
    <property type="evidence" value="ECO:0007669"/>
    <property type="project" value="InterPro"/>
</dbReference>
<evidence type="ECO:0000313" key="10">
    <source>
        <dbReference type="Proteomes" id="UP001224775"/>
    </source>
</evidence>
<feature type="domain" description="DNA ligase OB-like" evidence="8">
    <location>
        <begin position="369"/>
        <end position="437"/>
    </location>
</feature>
<dbReference type="EC" id="6.5.1.1" evidence="9"/>
<keyword evidence="5" id="KW-0234">DNA repair</keyword>
<dbReference type="Gene3D" id="3.30.470.30">
    <property type="entry name" value="DNA ligase/mRNA capping enzyme"/>
    <property type="match status" value="1"/>
</dbReference>
<dbReference type="InterPro" id="IPR029319">
    <property type="entry name" value="DNA_ligase_OB"/>
</dbReference>
<accession>A0AAD9DC97</accession>
<dbReference type="CDD" id="cd07896">
    <property type="entry name" value="Adenylation_kDNA_ligase_like"/>
    <property type="match status" value="1"/>
</dbReference>
<dbReference type="NCBIfam" id="NF006592">
    <property type="entry name" value="PRK09125.1"/>
    <property type="match status" value="1"/>
</dbReference>
<dbReference type="Gene3D" id="2.40.50.140">
    <property type="entry name" value="Nucleic acid-binding proteins"/>
    <property type="match status" value="1"/>
</dbReference>
<comment type="caution">
    <text evidence="9">The sequence shown here is derived from an EMBL/GenBank/DDBJ whole genome shotgun (WGS) entry which is preliminary data.</text>
</comment>
<name>A0AAD9DC97_9STRA</name>
<dbReference type="Pfam" id="PF14743">
    <property type="entry name" value="DNA_ligase_OB_2"/>
    <property type="match status" value="1"/>
</dbReference>